<dbReference type="RefSeq" id="WP_052116228.1">
    <property type="nucleotide sequence ID" value="NZ_JRKJ01000008.1"/>
</dbReference>
<sequence>MLITIGRYLNPWEAHVLRGRLEAEGILAFVTNDAHAIAVFPLSYAFGGTALQVPASRVDEAREILRDCASGALEDDLRAETGLAPLKCARCGSADLRDVVPVSQKVLVVMLALWSATFPTRATGMRCNACNHTWEFGD</sequence>
<dbReference type="InterPro" id="IPR011322">
    <property type="entry name" value="N-reg_PII-like_a/b"/>
</dbReference>
<evidence type="ECO:0000313" key="2">
    <source>
        <dbReference type="EMBL" id="KGQ19281.1"/>
    </source>
</evidence>
<dbReference type="InterPro" id="IPR018551">
    <property type="entry name" value="DUF2007"/>
</dbReference>
<organism evidence="2 3">
    <name type="scientific">Lysobacter dokdonensis DS-58</name>
    <dbReference type="NCBI Taxonomy" id="1300345"/>
    <lineage>
        <taxon>Bacteria</taxon>
        <taxon>Pseudomonadati</taxon>
        <taxon>Pseudomonadota</taxon>
        <taxon>Gammaproteobacteria</taxon>
        <taxon>Lysobacterales</taxon>
        <taxon>Lysobacteraceae</taxon>
        <taxon>Noviluteimonas</taxon>
    </lineage>
</organism>
<dbReference type="AlphaFoldDB" id="A0A0A2WGH1"/>
<evidence type="ECO:0000313" key="3">
    <source>
        <dbReference type="Proteomes" id="UP000030518"/>
    </source>
</evidence>
<reference evidence="2 3" key="1">
    <citation type="submission" date="2014-09" db="EMBL/GenBank/DDBJ databases">
        <title>Genome sequences of Lysobacter dokdonensis DS-58.</title>
        <authorList>
            <person name="Kim J.F."/>
            <person name="Kwak M.-J."/>
        </authorList>
    </citation>
    <scope>NUCLEOTIDE SEQUENCE [LARGE SCALE GENOMIC DNA]</scope>
    <source>
        <strain evidence="2 3">DS-58</strain>
    </source>
</reference>
<protein>
    <submittedName>
        <fullName evidence="2">DUF2183 domain containing protein</fullName>
    </submittedName>
</protein>
<dbReference type="Proteomes" id="UP000030518">
    <property type="component" value="Unassembled WGS sequence"/>
</dbReference>
<keyword evidence="3" id="KW-1185">Reference proteome</keyword>
<name>A0A0A2WGH1_9GAMM</name>
<dbReference type="SUPFAM" id="SSF54913">
    <property type="entry name" value="GlnB-like"/>
    <property type="match status" value="1"/>
</dbReference>
<feature type="domain" description="DUF2007" evidence="1">
    <location>
        <begin position="7"/>
        <end position="67"/>
    </location>
</feature>
<dbReference type="eggNOG" id="ENOG5033FFW">
    <property type="taxonomic scope" value="Bacteria"/>
</dbReference>
<evidence type="ECO:0000259" key="1">
    <source>
        <dbReference type="Pfam" id="PF09413"/>
    </source>
</evidence>
<dbReference type="EMBL" id="JRKJ01000008">
    <property type="protein sequence ID" value="KGQ19281.1"/>
    <property type="molecule type" value="Genomic_DNA"/>
</dbReference>
<dbReference type="OrthoDB" id="8480302at2"/>
<dbReference type="Pfam" id="PF09413">
    <property type="entry name" value="DUF2007"/>
    <property type="match status" value="1"/>
</dbReference>
<dbReference type="STRING" id="1300345.LF41_2927"/>
<accession>A0A0A2WGH1</accession>
<comment type="caution">
    <text evidence="2">The sequence shown here is derived from an EMBL/GenBank/DDBJ whole genome shotgun (WGS) entry which is preliminary data.</text>
</comment>
<proteinExistence type="predicted"/>
<gene>
    <name evidence="2" type="ORF">LF41_2927</name>
</gene>